<protein>
    <submittedName>
        <fullName evidence="2">Transmembrane protein, putative</fullName>
    </submittedName>
</protein>
<name>A0A0S4ILK2_BODSA</name>
<keyword evidence="1" id="KW-1133">Transmembrane helix</keyword>
<feature type="transmembrane region" description="Helical" evidence="1">
    <location>
        <begin position="117"/>
        <end position="138"/>
    </location>
</feature>
<feature type="transmembrane region" description="Helical" evidence="1">
    <location>
        <begin position="85"/>
        <end position="105"/>
    </location>
</feature>
<reference evidence="3" key="1">
    <citation type="submission" date="2015-09" db="EMBL/GenBank/DDBJ databases">
        <authorList>
            <consortium name="Pathogen Informatics"/>
        </authorList>
    </citation>
    <scope>NUCLEOTIDE SEQUENCE [LARGE SCALE GENOMIC DNA]</scope>
    <source>
        <strain evidence="3">Lake Konstanz</strain>
    </source>
</reference>
<gene>
    <name evidence="2" type="ORF">BSAL_52520</name>
</gene>
<keyword evidence="1" id="KW-0472">Membrane</keyword>
<accession>A0A0S4ILK2</accession>
<dbReference type="VEuPathDB" id="TriTrypDB:BSAL_52520"/>
<proteinExistence type="predicted"/>
<evidence type="ECO:0000313" key="3">
    <source>
        <dbReference type="Proteomes" id="UP000051952"/>
    </source>
</evidence>
<dbReference type="Proteomes" id="UP000051952">
    <property type="component" value="Unassembled WGS sequence"/>
</dbReference>
<feature type="transmembrane region" description="Helical" evidence="1">
    <location>
        <begin position="41"/>
        <end position="65"/>
    </location>
</feature>
<keyword evidence="1 2" id="KW-0812">Transmembrane</keyword>
<organism evidence="2 3">
    <name type="scientific">Bodo saltans</name>
    <name type="common">Flagellated protozoan</name>
    <dbReference type="NCBI Taxonomy" id="75058"/>
    <lineage>
        <taxon>Eukaryota</taxon>
        <taxon>Discoba</taxon>
        <taxon>Euglenozoa</taxon>
        <taxon>Kinetoplastea</taxon>
        <taxon>Metakinetoplastina</taxon>
        <taxon>Eubodonida</taxon>
        <taxon>Bodonidae</taxon>
        <taxon>Bodo</taxon>
    </lineage>
</organism>
<feature type="transmembrane region" description="Helical" evidence="1">
    <location>
        <begin position="220"/>
        <end position="239"/>
    </location>
</feature>
<sequence length="302" mass="32666">MATRNIVLCDAGAAVIGGAIDLGIVICVGDEGSIIAARSNVISNVVVVATVASFLLSLAVLWKFLHRRNDTFTNAVLMFRLPSSLLPILTAVLPSTASSTTYLLTNLINSRCIATDIVLSLCGFVLSVGPPAIIILFWQTFCRGAHSSLSCVNERKLQVEKGHTNGAIRRFIGAQLAALSARTHKWRYAAPHHNRQTLVDEETSLPLRMGWTILLEYRQLWFASLDLVIIFLAACFGVASGLEGVEQCRAFSLVVVAMFTAELVILCIARPFTTVLSAVHTATCLFLTVLSATAQLIFVFLS</sequence>
<evidence type="ECO:0000256" key="1">
    <source>
        <dbReference type="SAM" id="Phobius"/>
    </source>
</evidence>
<keyword evidence="3" id="KW-1185">Reference proteome</keyword>
<feature type="non-terminal residue" evidence="2">
    <location>
        <position position="302"/>
    </location>
</feature>
<feature type="transmembrane region" description="Helical" evidence="1">
    <location>
        <begin position="278"/>
        <end position="301"/>
    </location>
</feature>
<dbReference type="EMBL" id="CYKH01000084">
    <property type="protein sequence ID" value="CUE70635.1"/>
    <property type="molecule type" value="Genomic_DNA"/>
</dbReference>
<feature type="transmembrane region" description="Helical" evidence="1">
    <location>
        <begin position="251"/>
        <end position="272"/>
    </location>
</feature>
<feature type="transmembrane region" description="Helical" evidence="1">
    <location>
        <begin position="12"/>
        <end position="29"/>
    </location>
</feature>
<evidence type="ECO:0000313" key="2">
    <source>
        <dbReference type="EMBL" id="CUE70635.1"/>
    </source>
</evidence>
<dbReference type="AlphaFoldDB" id="A0A0S4ILK2"/>